<dbReference type="InterPro" id="IPR029069">
    <property type="entry name" value="HotDog_dom_sf"/>
</dbReference>
<protein>
    <submittedName>
        <fullName evidence="2">3-hydroxyacyl-ACP dehydratase</fullName>
    </submittedName>
</protein>
<dbReference type="RefSeq" id="WP_130597952.1">
    <property type="nucleotide sequence ID" value="NZ_CP036200.1"/>
</dbReference>
<dbReference type="Pfam" id="PF22818">
    <property type="entry name" value="ApeI-like"/>
    <property type="match status" value="1"/>
</dbReference>
<keyword evidence="3" id="KW-1185">Reference proteome</keyword>
<dbReference type="SUPFAM" id="SSF54637">
    <property type="entry name" value="Thioesterase/thiol ester dehydrase-isomerase"/>
    <property type="match status" value="1"/>
</dbReference>
<evidence type="ECO:0000313" key="3">
    <source>
        <dbReference type="Proteomes" id="UP000291106"/>
    </source>
</evidence>
<dbReference type="Gene3D" id="3.10.129.10">
    <property type="entry name" value="Hotdog Thioesterase"/>
    <property type="match status" value="1"/>
</dbReference>
<accession>A0A411PES0</accession>
<organism evidence="2 3">
    <name type="scientific">Shewanella maritima</name>
    <dbReference type="NCBI Taxonomy" id="2520507"/>
    <lineage>
        <taxon>Bacteria</taxon>
        <taxon>Pseudomonadati</taxon>
        <taxon>Pseudomonadota</taxon>
        <taxon>Gammaproteobacteria</taxon>
        <taxon>Alteromonadales</taxon>
        <taxon>Shewanellaceae</taxon>
        <taxon>Shewanella</taxon>
    </lineage>
</organism>
<name>A0A411PES0_9GAMM</name>
<evidence type="ECO:0000313" key="2">
    <source>
        <dbReference type="EMBL" id="QBF81978.1"/>
    </source>
</evidence>
<dbReference type="AlphaFoldDB" id="A0A411PES0"/>
<gene>
    <name evidence="2" type="ORF">EXU30_04145</name>
</gene>
<dbReference type="EMBL" id="CP036200">
    <property type="protein sequence ID" value="QBF81978.1"/>
    <property type="molecule type" value="Genomic_DNA"/>
</dbReference>
<proteinExistence type="predicted"/>
<evidence type="ECO:0000259" key="1">
    <source>
        <dbReference type="Pfam" id="PF22818"/>
    </source>
</evidence>
<dbReference type="PIRSF" id="PIRSF030962">
    <property type="entry name" value="Dehydrase_ECs4332_prd"/>
    <property type="match status" value="1"/>
</dbReference>
<dbReference type="Proteomes" id="UP000291106">
    <property type="component" value="Chromosome"/>
</dbReference>
<sequence>MTVNKLPRVISAQIQDNTAIVELFVGEDIEYFKGHFDGHPLLPGVVQLDWVLHFFKAHLINDFQFKGCDVIKYQQPILPNMQVTLTMVWKSERSKLEFKYSSASGNHASGKIKVLPHEL</sequence>
<reference evidence="2 3" key="1">
    <citation type="submission" date="2019-02" db="EMBL/GenBank/DDBJ databases">
        <title>Shewanella sp. D4-2 isolated from Dokdo Island.</title>
        <authorList>
            <person name="Baek K."/>
        </authorList>
    </citation>
    <scope>NUCLEOTIDE SEQUENCE [LARGE SCALE GENOMIC DNA]</scope>
    <source>
        <strain evidence="2 3">D4-2</strain>
    </source>
</reference>
<feature type="domain" description="ApeI dehydratase-like" evidence="1">
    <location>
        <begin position="14"/>
        <end position="111"/>
    </location>
</feature>
<dbReference type="KEGG" id="smai:EXU30_04145"/>
<dbReference type="OrthoDB" id="9812842at2"/>
<dbReference type="InterPro" id="IPR054545">
    <property type="entry name" value="ApeI-like"/>
</dbReference>
<dbReference type="InterPro" id="IPR016962">
    <property type="entry name" value="Dehydrase_ECs4332_prd"/>
</dbReference>